<evidence type="ECO:0000313" key="2">
    <source>
        <dbReference type="Proteomes" id="UP000324222"/>
    </source>
</evidence>
<gene>
    <name evidence="1" type="ORF">E2C01_006114</name>
</gene>
<evidence type="ECO:0000313" key="1">
    <source>
        <dbReference type="EMBL" id="MPC13382.1"/>
    </source>
</evidence>
<dbReference type="Proteomes" id="UP000324222">
    <property type="component" value="Unassembled WGS sequence"/>
</dbReference>
<sequence>MPVPSVEGRVPLLSDSLRSISSEFKALKKLYLHCGSKMLVTDATEFIQYWYFHTQHYIPGHESQDGIKKGGDLKAISSVLLRSPSSAYTVGWKVDVCQH</sequence>
<protein>
    <submittedName>
        <fullName evidence="1">Uncharacterized protein</fullName>
    </submittedName>
</protein>
<dbReference type="AlphaFoldDB" id="A0A5B7CUE7"/>
<comment type="caution">
    <text evidence="1">The sequence shown here is derived from an EMBL/GenBank/DDBJ whole genome shotgun (WGS) entry which is preliminary data.</text>
</comment>
<accession>A0A5B7CUE7</accession>
<reference evidence="1 2" key="1">
    <citation type="submission" date="2019-05" db="EMBL/GenBank/DDBJ databases">
        <title>Another draft genome of Portunus trituberculatus and its Hox gene families provides insights of decapod evolution.</title>
        <authorList>
            <person name="Jeong J.-H."/>
            <person name="Song I."/>
            <person name="Kim S."/>
            <person name="Choi T."/>
            <person name="Kim D."/>
            <person name="Ryu S."/>
            <person name="Kim W."/>
        </authorList>
    </citation>
    <scope>NUCLEOTIDE SEQUENCE [LARGE SCALE GENOMIC DNA]</scope>
    <source>
        <tissue evidence="1">Muscle</tissue>
    </source>
</reference>
<dbReference type="EMBL" id="VSRR010000277">
    <property type="protein sequence ID" value="MPC13382.1"/>
    <property type="molecule type" value="Genomic_DNA"/>
</dbReference>
<organism evidence="1 2">
    <name type="scientific">Portunus trituberculatus</name>
    <name type="common">Swimming crab</name>
    <name type="synonym">Neptunus trituberculatus</name>
    <dbReference type="NCBI Taxonomy" id="210409"/>
    <lineage>
        <taxon>Eukaryota</taxon>
        <taxon>Metazoa</taxon>
        <taxon>Ecdysozoa</taxon>
        <taxon>Arthropoda</taxon>
        <taxon>Crustacea</taxon>
        <taxon>Multicrustacea</taxon>
        <taxon>Malacostraca</taxon>
        <taxon>Eumalacostraca</taxon>
        <taxon>Eucarida</taxon>
        <taxon>Decapoda</taxon>
        <taxon>Pleocyemata</taxon>
        <taxon>Brachyura</taxon>
        <taxon>Eubrachyura</taxon>
        <taxon>Portunoidea</taxon>
        <taxon>Portunidae</taxon>
        <taxon>Portuninae</taxon>
        <taxon>Portunus</taxon>
    </lineage>
</organism>
<keyword evidence="2" id="KW-1185">Reference proteome</keyword>
<name>A0A5B7CUE7_PORTR</name>
<proteinExistence type="predicted"/>